<organism evidence="3 4">
    <name type="scientific">Actinobacillus succinogenes (strain ATCC 55618 / DSM 22257 / CCUG 43843 / 130Z)</name>
    <dbReference type="NCBI Taxonomy" id="339671"/>
    <lineage>
        <taxon>Bacteria</taxon>
        <taxon>Pseudomonadati</taxon>
        <taxon>Pseudomonadota</taxon>
        <taxon>Gammaproteobacteria</taxon>
        <taxon>Pasteurellales</taxon>
        <taxon>Pasteurellaceae</taxon>
        <taxon>Actinobacillus</taxon>
    </lineage>
</organism>
<evidence type="ECO:0000313" key="3">
    <source>
        <dbReference type="EMBL" id="ABR74588.1"/>
    </source>
</evidence>
<dbReference type="RefSeq" id="WP_012072965.1">
    <property type="nucleotide sequence ID" value="NC_009655.1"/>
</dbReference>
<protein>
    <submittedName>
        <fullName evidence="3">Antirepressor protein</fullName>
    </submittedName>
</protein>
<dbReference type="HOGENOM" id="CLU_046670_1_0_6"/>
<dbReference type="Pfam" id="PF10547">
    <property type="entry name" value="P22_AR_N"/>
    <property type="match status" value="1"/>
</dbReference>
<evidence type="ECO:0000313" key="4">
    <source>
        <dbReference type="Proteomes" id="UP000001114"/>
    </source>
</evidence>
<dbReference type="Pfam" id="PF10548">
    <property type="entry name" value="P22_AR_C"/>
    <property type="match status" value="1"/>
</dbReference>
<sequence>MSNQISTQTISFYGSALITLKVEDVIYTAVRPIAEALGLSWGAQSIKLNKNKDKFNCFDIETVGADGKIRKMLCMPLKKLNGWLFSINPEKVRPDLKEKVIRYQEECFEALYNYWHFGKAERQSAVKIEKLSAEHQTAIKDLVLGRAKNLPKDKQASVIIKQWAALKNHFGKTYKEINDDQFAEAVSLIARLPLEGELIIDERKEQVALTEAELQQLAWDWFALFKCVEFTGYILPALDSIQSKFAPQAHSIVSEYGSMLRRHQPLLQKLTAEFKTGTWEDQNWNRVLPTIRDNDVLYPKHRLIRR</sequence>
<feature type="domain" description="Antirepressor protein ant N-terminal" evidence="1">
    <location>
        <begin position="9"/>
        <end position="120"/>
    </location>
</feature>
<proteinExistence type="predicted"/>
<evidence type="ECO:0000259" key="1">
    <source>
        <dbReference type="Pfam" id="PF10547"/>
    </source>
</evidence>
<accession>A6VNP1</accession>
<keyword evidence="4" id="KW-1185">Reference proteome</keyword>
<evidence type="ECO:0000259" key="2">
    <source>
        <dbReference type="Pfam" id="PF10548"/>
    </source>
</evidence>
<dbReference type="InterPro" id="IPR018876">
    <property type="entry name" value="Phage_P22_antirepressor_C"/>
</dbReference>
<dbReference type="KEGG" id="asu:Asuc_1227"/>
<name>A6VNP1_ACTSZ</name>
<feature type="domain" description="Bacteriophage P22 antirepressor protein C-terminal" evidence="2">
    <location>
        <begin position="203"/>
        <end position="275"/>
    </location>
</feature>
<gene>
    <name evidence="3" type="ordered locus">Asuc_1227</name>
</gene>
<dbReference type="AlphaFoldDB" id="A6VNP1"/>
<dbReference type="eggNOG" id="COG3617">
    <property type="taxonomic scope" value="Bacteria"/>
</dbReference>
<dbReference type="InterPro" id="IPR018875">
    <property type="entry name" value="Antirepressor_Ant_N"/>
</dbReference>
<reference evidence="4" key="1">
    <citation type="journal article" date="2010" name="BMC Genomics">
        <title>A genomic perspective on the potential of Actinobacillus succinogenes for industrial succinate production.</title>
        <authorList>
            <person name="McKinlay J.B."/>
            <person name="Laivenieks M."/>
            <person name="Schindler B.D."/>
            <person name="McKinlay A.A."/>
            <person name="Siddaramappa S."/>
            <person name="Challacombe J.F."/>
            <person name="Lowry S.R."/>
            <person name="Clum A."/>
            <person name="Lapidus A.L."/>
            <person name="Burkhart K.B."/>
            <person name="Harkins V."/>
            <person name="Vieille C."/>
        </authorList>
    </citation>
    <scope>NUCLEOTIDE SEQUENCE [LARGE SCALE GENOMIC DNA]</scope>
    <source>
        <strain evidence="4">ATCC 55618 / DSM 22257 / CCUG 43843 / 130Z</strain>
    </source>
</reference>
<dbReference type="Proteomes" id="UP000001114">
    <property type="component" value="Chromosome"/>
</dbReference>
<dbReference type="OrthoDB" id="1042522at2"/>
<dbReference type="PRINTS" id="PR01994">
    <property type="entry name" value="ANTIREPRESSR"/>
</dbReference>
<dbReference type="EMBL" id="CP000746">
    <property type="protein sequence ID" value="ABR74588.1"/>
    <property type="molecule type" value="Genomic_DNA"/>
</dbReference>
<dbReference type="eggNOG" id="COG3547">
    <property type="taxonomic scope" value="Bacteria"/>
</dbReference>